<accession>A0A6J6C4Z9</accession>
<evidence type="ECO:0000313" key="1">
    <source>
        <dbReference type="EMBL" id="CAB4545679.1"/>
    </source>
</evidence>
<name>A0A6J6C4Z9_9ZZZZ</name>
<organism evidence="1">
    <name type="scientific">freshwater metagenome</name>
    <dbReference type="NCBI Taxonomy" id="449393"/>
    <lineage>
        <taxon>unclassified sequences</taxon>
        <taxon>metagenomes</taxon>
        <taxon>ecological metagenomes</taxon>
    </lineage>
</organism>
<gene>
    <name evidence="1" type="ORF">UFOPK1503_00614</name>
    <name evidence="2" type="ORF">UFOPK1693_00156</name>
</gene>
<dbReference type="AlphaFoldDB" id="A0A6J6C4Z9"/>
<reference evidence="1" key="1">
    <citation type="submission" date="2020-05" db="EMBL/GenBank/DDBJ databases">
        <authorList>
            <person name="Chiriac C."/>
            <person name="Salcher M."/>
            <person name="Ghai R."/>
            <person name="Kavagutti S V."/>
        </authorList>
    </citation>
    <scope>NUCLEOTIDE SEQUENCE</scope>
</reference>
<dbReference type="EMBL" id="CAEZST010000008">
    <property type="protein sequence ID" value="CAB4545679.1"/>
    <property type="molecule type" value="Genomic_DNA"/>
</dbReference>
<sequence length="127" mass="14164">MNSKTLIGVYKANGGLIGELSYFFGHLIGQAECSLCDITHSPIKKKGAFKALEKKLNDEFGIGFRLVHMNERTEAELAASQGREPCVLLQHQDGSISMFLDFVDLKAADGRVESFERLVRTRLDLFN</sequence>
<proteinExistence type="predicted"/>
<dbReference type="EMBL" id="CAEZTO010000001">
    <property type="protein sequence ID" value="CAB4562877.1"/>
    <property type="molecule type" value="Genomic_DNA"/>
</dbReference>
<evidence type="ECO:0000313" key="2">
    <source>
        <dbReference type="EMBL" id="CAB4562877.1"/>
    </source>
</evidence>
<protein>
    <submittedName>
        <fullName evidence="1">Unannotated protein</fullName>
    </submittedName>
</protein>